<dbReference type="AlphaFoldDB" id="K3X0X4"/>
<dbReference type="HOGENOM" id="CLU_079777_2_0_1"/>
<name>K3X0X4_GLOUD</name>
<dbReference type="eggNOG" id="ENOG502S9GS">
    <property type="taxonomic scope" value="Eukaryota"/>
</dbReference>
<dbReference type="EMBL" id="GL376590">
    <property type="status" value="NOT_ANNOTATED_CDS"/>
    <property type="molecule type" value="Genomic_DNA"/>
</dbReference>
<proteinExistence type="predicted"/>
<feature type="chain" id="PRO_5003868304" description="Temptin Cys/Cys disulfide domain-containing protein" evidence="2">
    <location>
        <begin position="31"/>
        <end position="174"/>
    </location>
</feature>
<dbReference type="EnsemblProtists" id="PYU1_T010873">
    <property type="protein sequence ID" value="PYU1_T010873"/>
    <property type="gene ID" value="PYU1_G010850"/>
</dbReference>
<protein>
    <recommendedName>
        <fullName evidence="3">Temptin Cys/Cys disulfide domain-containing protein</fullName>
    </recommendedName>
</protein>
<dbReference type="InterPro" id="IPR057626">
    <property type="entry name" value="S-S_Temptin"/>
</dbReference>
<evidence type="ECO:0000313" key="5">
    <source>
        <dbReference type="Proteomes" id="UP000019132"/>
    </source>
</evidence>
<reference evidence="5" key="1">
    <citation type="journal article" date="2010" name="Genome Biol.">
        <title>Genome sequence of the necrotrophic plant pathogen Pythium ultimum reveals original pathogenicity mechanisms and effector repertoire.</title>
        <authorList>
            <person name="Levesque C.A."/>
            <person name="Brouwer H."/>
            <person name="Cano L."/>
            <person name="Hamilton J.P."/>
            <person name="Holt C."/>
            <person name="Huitema E."/>
            <person name="Raffaele S."/>
            <person name="Robideau G.P."/>
            <person name="Thines M."/>
            <person name="Win J."/>
            <person name="Zerillo M.M."/>
            <person name="Beakes G.W."/>
            <person name="Boore J.L."/>
            <person name="Busam D."/>
            <person name="Dumas B."/>
            <person name="Ferriera S."/>
            <person name="Fuerstenberg S.I."/>
            <person name="Gachon C.M."/>
            <person name="Gaulin E."/>
            <person name="Govers F."/>
            <person name="Grenville-Briggs L."/>
            <person name="Horner N."/>
            <person name="Hostetler J."/>
            <person name="Jiang R.H."/>
            <person name="Johnson J."/>
            <person name="Krajaejun T."/>
            <person name="Lin H."/>
            <person name="Meijer H.J."/>
            <person name="Moore B."/>
            <person name="Morris P."/>
            <person name="Phuntmart V."/>
            <person name="Puiu D."/>
            <person name="Shetty J."/>
            <person name="Stajich J.E."/>
            <person name="Tripathy S."/>
            <person name="Wawra S."/>
            <person name="van West P."/>
            <person name="Whitty B.R."/>
            <person name="Coutinho P.M."/>
            <person name="Henrissat B."/>
            <person name="Martin F."/>
            <person name="Thomas P.D."/>
            <person name="Tyler B.M."/>
            <person name="De Vries R.P."/>
            <person name="Kamoun S."/>
            <person name="Yandell M."/>
            <person name="Tisserat N."/>
            <person name="Buell C.R."/>
        </authorList>
    </citation>
    <scope>NUCLEOTIDE SEQUENCE</scope>
    <source>
        <strain evidence="5">DAOM:BR144</strain>
    </source>
</reference>
<dbReference type="Pfam" id="PF24784">
    <property type="entry name" value="Temptin_C"/>
    <property type="match status" value="1"/>
</dbReference>
<dbReference type="PANTHER" id="PTHR34737">
    <property type="entry name" value="EF-HAND DOMAIN-CONTAINING PROTEIN"/>
    <property type="match status" value="1"/>
</dbReference>
<evidence type="ECO:0000259" key="3">
    <source>
        <dbReference type="Pfam" id="PF24784"/>
    </source>
</evidence>
<evidence type="ECO:0000313" key="4">
    <source>
        <dbReference type="EnsemblProtists" id="PYU1_T010873"/>
    </source>
</evidence>
<feature type="domain" description="Temptin Cys/Cys disulfide" evidence="3">
    <location>
        <begin position="29"/>
        <end position="117"/>
    </location>
</feature>
<keyword evidence="1" id="KW-1133">Transmembrane helix</keyword>
<reference evidence="4" key="3">
    <citation type="submission" date="2015-02" db="UniProtKB">
        <authorList>
            <consortium name="EnsemblProtists"/>
        </authorList>
    </citation>
    <scope>IDENTIFICATION</scope>
    <source>
        <strain evidence="4">DAOM BR144</strain>
    </source>
</reference>
<keyword evidence="1" id="KW-0812">Transmembrane</keyword>
<keyword evidence="5" id="KW-1185">Reference proteome</keyword>
<feature type="signal peptide" evidence="2">
    <location>
        <begin position="1"/>
        <end position="30"/>
    </location>
</feature>
<feature type="transmembrane region" description="Helical" evidence="1">
    <location>
        <begin position="154"/>
        <end position="171"/>
    </location>
</feature>
<evidence type="ECO:0000256" key="2">
    <source>
        <dbReference type="SAM" id="SignalP"/>
    </source>
</evidence>
<keyword evidence="1" id="KW-0472">Membrane</keyword>
<reference evidence="5" key="2">
    <citation type="submission" date="2010-04" db="EMBL/GenBank/DDBJ databases">
        <authorList>
            <person name="Buell R."/>
            <person name="Hamilton J."/>
            <person name="Hostetler J."/>
        </authorList>
    </citation>
    <scope>NUCLEOTIDE SEQUENCE [LARGE SCALE GENOMIC DNA]</scope>
    <source>
        <strain evidence="5">DAOM:BR144</strain>
    </source>
</reference>
<dbReference type="InterPro" id="IPR055313">
    <property type="entry name" value="Temptin-like"/>
</dbReference>
<accession>K3X0X4</accession>
<dbReference type="Proteomes" id="UP000019132">
    <property type="component" value="Unassembled WGS sequence"/>
</dbReference>
<keyword evidence="2" id="KW-0732">Signal</keyword>
<dbReference type="PANTHER" id="PTHR34737:SF2">
    <property type="entry name" value="EF-HAND DOMAIN-CONTAINING PROTEIN"/>
    <property type="match status" value="1"/>
</dbReference>
<evidence type="ECO:0000256" key="1">
    <source>
        <dbReference type="SAM" id="Phobius"/>
    </source>
</evidence>
<dbReference type="InParanoid" id="K3X0X4"/>
<dbReference type="VEuPathDB" id="FungiDB:PYU1_G010850"/>
<sequence length="174" mass="18849">MKLIATTSFLLSACVSTIAVLFMQHQSAFAYSTFRAKIPNGYNVTVKGAGHVNPYGGGVRNAFRLAFKTAGLEWTVAFCQADFDGDGQTNGQELGDPCCEFTAANKKALWNLGVSNPVDATKTSDQKLWNALNCTVYPTVTNTTTSSAVETRSSVRSVFVLILLYVLVAIFRTR</sequence>
<dbReference type="OMA" id="MQWITTA"/>
<organism evidence="4 5">
    <name type="scientific">Globisporangium ultimum (strain ATCC 200006 / CBS 805.95 / DAOM BR144)</name>
    <name type="common">Pythium ultimum</name>
    <dbReference type="NCBI Taxonomy" id="431595"/>
    <lineage>
        <taxon>Eukaryota</taxon>
        <taxon>Sar</taxon>
        <taxon>Stramenopiles</taxon>
        <taxon>Oomycota</taxon>
        <taxon>Peronosporomycetes</taxon>
        <taxon>Pythiales</taxon>
        <taxon>Pythiaceae</taxon>
        <taxon>Globisporangium</taxon>
    </lineage>
</organism>